<feature type="chain" id="PRO_5046292670" evidence="12">
    <location>
        <begin position="28"/>
        <end position="859"/>
    </location>
</feature>
<evidence type="ECO:0000256" key="7">
    <source>
        <dbReference type="ARBA" id="ARBA00023170"/>
    </source>
</evidence>
<dbReference type="KEGG" id="cmo:103487884"/>
<keyword evidence="5" id="KW-0406">Ion transport</keyword>
<proteinExistence type="predicted"/>
<dbReference type="Gene3D" id="1.10.287.70">
    <property type="match status" value="1"/>
</dbReference>
<dbReference type="InterPro" id="IPR001828">
    <property type="entry name" value="ANF_lig-bd_rcpt"/>
</dbReference>
<dbReference type="GO" id="GO:0015276">
    <property type="term" value="F:ligand-gated monoatomic ion channel activity"/>
    <property type="evidence" value="ECO:0007669"/>
    <property type="project" value="InterPro"/>
</dbReference>
<evidence type="ECO:0000256" key="6">
    <source>
        <dbReference type="ARBA" id="ARBA00023136"/>
    </source>
</evidence>
<evidence type="ECO:0000256" key="2">
    <source>
        <dbReference type="ARBA" id="ARBA00022448"/>
    </source>
</evidence>
<keyword evidence="2" id="KW-0813">Transport</keyword>
<keyword evidence="6 11" id="KW-0472">Membrane</keyword>
<evidence type="ECO:0000256" key="10">
    <source>
        <dbReference type="ARBA" id="ARBA00023303"/>
    </source>
</evidence>
<keyword evidence="9" id="KW-1071">Ligand-gated ion channel</keyword>
<accession>A0A1S3BA90</accession>
<feature type="domain" description="Ionotropic glutamate receptor C-terminal" evidence="13">
    <location>
        <begin position="475"/>
        <end position="810"/>
    </location>
</feature>
<dbReference type="GO" id="GO:0016020">
    <property type="term" value="C:membrane"/>
    <property type="evidence" value="ECO:0007669"/>
    <property type="project" value="UniProtKB-SubCell"/>
</dbReference>
<keyword evidence="8" id="KW-0325">Glycoprotein</keyword>
<dbReference type="InterPro" id="IPR028082">
    <property type="entry name" value="Peripla_BP_I"/>
</dbReference>
<keyword evidence="4 11" id="KW-1133">Transmembrane helix</keyword>
<evidence type="ECO:0000256" key="8">
    <source>
        <dbReference type="ARBA" id="ARBA00023180"/>
    </source>
</evidence>
<sequence>MAKSVLPYSFCSLCFFLGLLFLGSSQAYTSKNEFKCKKNLANKSIRIGVVFDSGSQIGKQQIVAMKMALRRFHSSSCANLELLLHDSHANFNNSYASSSALDLITKGEVKAVVGLVNKQDLIVISDRKISVEIPIVSTSHEQLQTLKIPSLIQMANVDNNITHPIHCIASILTHFQCLPEVTIFYQSTNDPSLSHLHHRLFGSFLLAGVEVEHHLALSPATNQETLIEQELTRLMNNQRNRVFIITQLSLELVDLLLTKAKKLNMVGNGYTWIISHEVFDLISSLDSSSSLLSKMEGVIGLETYFNDSKKSFKSFETKFKKIYKLEYPQDEEPTKASIFAIRAYDAARAITRAMEKLGDDKKLRSSSKQLREKILESNFEGVGGMVKFSKQNGMLISESPNFKIVKVVDQTYKEVGFWTPNLGFVENYVEIINKTTTELVKHNKGNLRKIVSVGNLSRLKTSSSENFDNDHGKKKLTFAVPEEAACKELVKVSQHLNGDYITGFSINLFRAVMNNINMSDFSSYELVPFKGRYDDMIKAVSNKTYFGAVGDIIILAHRYKYVDFTVSYLETEIVMVVEQKDDKWKKIWAFMEAFELTMWLLIPTMHLFISFVIWLIERQNNPELEGVGNMLWFSISIIFYMHREPLKNGLARLVLGPWLFAILVVTASFTASLTSMMTISWFRPSVPDVETLKQMGYNVGCNTNSFICNYLVDTLEFDPTKIKKIDSIDEYPKAFKNGTIKAAFFISPHAKVYLAKYCKGYTKGVSSFKLSGIGFAMAKGSELASRVSASIVELTETKEIPQFESDVLASFNCSSNGKGDGLGLGPEPFMGLFIICGSIAFLVLIYMAQQFMRTIPKFV</sequence>
<feature type="transmembrane region" description="Helical" evidence="11">
    <location>
        <begin position="593"/>
        <end position="614"/>
    </location>
</feature>
<dbReference type="Proteomes" id="UP001652600">
    <property type="component" value="Chromosome 3"/>
</dbReference>
<keyword evidence="10" id="KW-0407">Ion channel</keyword>
<protein>
    <submittedName>
        <fullName evidence="15">Glutamate receptor 2.5-like</fullName>
    </submittedName>
</protein>
<organism evidence="14 15">
    <name type="scientific">Cucumis melo</name>
    <name type="common">Muskmelon</name>
    <dbReference type="NCBI Taxonomy" id="3656"/>
    <lineage>
        <taxon>Eukaryota</taxon>
        <taxon>Viridiplantae</taxon>
        <taxon>Streptophyta</taxon>
        <taxon>Embryophyta</taxon>
        <taxon>Tracheophyta</taxon>
        <taxon>Spermatophyta</taxon>
        <taxon>Magnoliopsida</taxon>
        <taxon>eudicotyledons</taxon>
        <taxon>Gunneridae</taxon>
        <taxon>Pentapetalae</taxon>
        <taxon>rosids</taxon>
        <taxon>fabids</taxon>
        <taxon>Cucurbitales</taxon>
        <taxon>Cucurbitaceae</taxon>
        <taxon>Benincaseae</taxon>
        <taxon>Cucumis</taxon>
    </lineage>
</organism>
<evidence type="ECO:0000256" key="11">
    <source>
        <dbReference type="SAM" id="Phobius"/>
    </source>
</evidence>
<dbReference type="AlphaFoldDB" id="A0A1S3BA90"/>
<dbReference type="RefSeq" id="XP_008444614.2">
    <property type="nucleotide sequence ID" value="XM_008446392.2"/>
</dbReference>
<dbReference type="PANTHER" id="PTHR18966">
    <property type="entry name" value="IONOTROPIC GLUTAMATE RECEPTOR"/>
    <property type="match status" value="1"/>
</dbReference>
<evidence type="ECO:0000256" key="4">
    <source>
        <dbReference type="ARBA" id="ARBA00022989"/>
    </source>
</evidence>
<evidence type="ECO:0000256" key="9">
    <source>
        <dbReference type="ARBA" id="ARBA00023286"/>
    </source>
</evidence>
<feature type="signal peptide" evidence="12">
    <location>
        <begin position="1"/>
        <end position="27"/>
    </location>
</feature>
<keyword evidence="7" id="KW-0675">Receptor</keyword>
<dbReference type="Pfam" id="PF01094">
    <property type="entry name" value="ANF_receptor"/>
    <property type="match status" value="1"/>
</dbReference>
<dbReference type="SUPFAM" id="SSF53822">
    <property type="entry name" value="Periplasmic binding protein-like I"/>
    <property type="match status" value="1"/>
</dbReference>
<dbReference type="GeneID" id="103487884"/>
<evidence type="ECO:0000259" key="13">
    <source>
        <dbReference type="SMART" id="SM00079"/>
    </source>
</evidence>
<keyword evidence="14" id="KW-1185">Reference proteome</keyword>
<keyword evidence="12" id="KW-0732">Signal</keyword>
<dbReference type="Gene3D" id="3.40.50.2300">
    <property type="match status" value="2"/>
</dbReference>
<evidence type="ECO:0000256" key="12">
    <source>
        <dbReference type="SAM" id="SignalP"/>
    </source>
</evidence>
<dbReference type="eggNOG" id="KOG1052">
    <property type="taxonomic scope" value="Eukaryota"/>
</dbReference>
<evidence type="ECO:0000313" key="15">
    <source>
        <dbReference type="RefSeq" id="XP_008444614.2"/>
    </source>
</evidence>
<dbReference type="InParanoid" id="A0A1S3BA90"/>
<dbReference type="Gene3D" id="3.40.190.10">
    <property type="entry name" value="Periplasmic binding protein-like II"/>
    <property type="match status" value="1"/>
</dbReference>
<reference evidence="15" key="1">
    <citation type="submission" date="2025-08" db="UniProtKB">
        <authorList>
            <consortium name="RefSeq"/>
        </authorList>
    </citation>
    <scope>IDENTIFICATION</scope>
    <source>
        <tissue evidence="15">Stem</tissue>
    </source>
</reference>
<evidence type="ECO:0000256" key="5">
    <source>
        <dbReference type="ARBA" id="ARBA00023065"/>
    </source>
</evidence>
<evidence type="ECO:0000313" key="14">
    <source>
        <dbReference type="Proteomes" id="UP001652600"/>
    </source>
</evidence>
<feature type="transmembrane region" description="Helical" evidence="11">
    <location>
        <begin position="654"/>
        <end position="682"/>
    </location>
</feature>
<name>A0A1S3BA90_CUCME</name>
<gene>
    <name evidence="15" type="primary">LOC103487884</name>
</gene>
<dbReference type="InterPro" id="IPR001320">
    <property type="entry name" value="Iontro_rcpt_C"/>
</dbReference>
<dbReference type="InterPro" id="IPR015683">
    <property type="entry name" value="Ionotropic_Glu_rcpt"/>
</dbReference>
<keyword evidence="3 11" id="KW-0812">Transmembrane</keyword>
<feature type="transmembrane region" description="Helical" evidence="11">
    <location>
        <begin position="829"/>
        <end position="848"/>
    </location>
</feature>
<evidence type="ECO:0000256" key="3">
    <source>
        <dbReference type="ARBA" id="ARBA00022692"/>
    </source>
</evidence>
<evidence type="ECO:0000256" key="1">
    <source>
        <dbReference type="ARBA" id="ARBA00004141"/>
    </source>
</evidence>
<comment type="subcellular location">
    <subcellularLocation>
        <location evidence="1">Membrane</location>
        <topology evidence="1">Multi-pass membrane protein</topology>
    </subcellularLocation>
</comment>
<dbReference type="SUPFAM" id="SSF53850">
    <property type="entry name" value="Periplasmic binding protein-like II"/>
    <property type="match status" value="1"/>
</dbReference>
<dbReference type="SMART" id="SM00079">
    <property type="entry name" value="PBPe"/>
    <property type="match status" value="1"/>
</dbReference>
<dbReference type="Pfam" id="PF00060">
    <property type="entry name" value="Lig_chan"/>
    <property type="match status" value="1"/>
</dbReference>